<keyword evidence="8 13" id="KW-0175">Coiled coil</keyword>
<keyword evidence="5" id="KW-0963">Cytoplasm</keyword>
<dbReference type="InterPro" id="IPR039308">
    <property type="entry name" value="GAS8"/>
</dbReference>
<dbReference type="Proteomes" id="UP000503349">
    <property type="component" value="Chromosome 2"/>
</dbReference>
<feature type="coiled-coil region" evidence="13">
    <location>
        <begin position="28"/>
        <end position="97"/>
    </location>
</feature>
<dbReference type="InterPro" id="IPR025593">
    <property type="entry name" value="GAS8_dom"/>
</dbReference>
<organism evidence="15 16">
    <name type="scientific">Channa argus</name>
    <name type="common">Northern snakehead</name>
    <name type="synonym">Ophicephalus argus</name>
    <dbReference type="NCBI Taxonomy" id="215402"/>
    <lineage>
        <taxon>Eukaryota</taxon>
        <taxon>Metazoa</taxon>
        <taxon>Chordata</taxon>
        <taxon>Craniata</taxon>
        <taxon>Vertebrata</taxon>
        <taxon>Euteleostomi</taxon>
        <taxon>Actinopterygii</taxon>
        <taxon>Neopterygii</taxon>
        <taxon>Teleostei</taxon>
        <taxon>Neoteleostei</taxon>
        <taxon>Acanthomorphata</taxon>
        <taxon>Anabantaria</taxon>
        <taxon>Anabantiformes</taxon>
        <taxon>Channoidei</taxon>
        <taxon>Channidae</taxon>
        <taxon>Channa</taxon>
    </lineage>
</organism>
<evidence type="ECO:0000259" key="14">
    <source>
        <dbReference type="Pfam" id="PF13851"/>
    </source>
</evidence>
<evidence type="ECO:0000256" key="2">
    <source>
        <dbReference type="ARBA" id="ARBA00004245"/>
    </source>
</evidence>
<dbReference type="GO" id="GO:0031514">
    <property type="term" value="C:motile cilium"/>
    <property type="evidence" value="ECO:0007669"/>
    <property type="project" value="UniProtKB-SubCell"/>
</dbReference>
<evidence type="ECO:0000256" key="3">
    <source>
        <dbReference type="ARBA" id="ARBA00009859"/>
    </source>
</evidence>
<protein>
    <recommendedName>
        <fullName evidence="4">Dynein regulatory complex subunit 4</fullName>
    </recommendedName>
    <alternativeName>
        <fullName evidence="12">Growth arrest-specific protein 8</fullName>
    </alternativeName>
</protein>
<dbReference type="GO" id="GO:0008017">
    <property type="term" value="F:microtubule binding"/>
    <property type="evidence" value="ECO:0007669"/>
    <property type="project" value="InterPro"/>
</dbReference>
<comment type="similarity">
    <text evidence="3">Belongs to the DRC4 family.</text>
</comment>
<evidence type="ECO:0000256" key="7">
    <source>
        <dbReference type="ARBA" id="ARBA00022846"/>
    </source>
</evidence>
<evidence type="ECO:0000256" key="4">
    <source>
        <dbReference type="ARBA" id="ARBA00021301"/>
    </source>
</evidence>
<keyword evidence="6" id="KW-0493">Microtubule</keyword>
<dbReference type="PANTHER" id="PTHR31543">
    <property type="entry name" value="DYNEIN REGULATORY COMPLEX SUBUNIT 4"/>
    <property type="match status" value="1"/>
</dbReference>
<proteinExistence type="inferred from homology"/>
<feature type="domain" description="Growth arrest-specific protein 8" evidence="14">
    <location>
        <begin position="252"/>
        <end position="415"/>
    </location>
</feature>
<evidence type="ECO:0000256" key="8">
    <source>
        <dbReference type="ARBA" id="ARBA00023054"/>
    </source>
</evidence>
<evidence type="ECO:0000256" key="13">
    <source>
        <dbReference type="SAM" id="Coils"/>
    </source>
</evidence>
<keyword evidence="16" id="KW-1185">Reference proteome</keyword>
<evidence type="ECO:0000256" key="9">
    <source>
        <dbReference type="ARBA" id="ARBA00023069"/>
    </source>
</evidence>
<evidence type="ECO:0000256" key="10">
    <source>
        <dbReference type="ARBA" id="ARBA00023212"/>
    </source>
</evidence>
<gene>
    <name evidence="15" type="ORF">EXN66_Car002057</name>
</gene>
<accession>A0A6G1P7Z7</accession>
<keyword evidence="11" id="KW-0966">Cell projection</keyword>
<sequence length="457" mass="53628">MSTFVQPPKNKGTGKKAKVKAPTLIDGLTKEEMSKEQLEAHIVRLREELDREREERNYFQLERDKVHTFLEITDRQLQEAKAEQKNIEKDIEEDEGRHQVEIKVYRQKMKHLLCEHENTISELKADALVSSKGVQEEQQRLEAELHYKMMSIMVDMQELDNENSVKELELKHAEEMMKTRDICEKQLTETKAKYEKKMTLLPQELENMRKNESREREDHWNSHITTVIENRNKAFSEAHALVECMRQDVLTSDSLKKDITHMKEEQAVKQRDLMPIMEENKRLTKQLIQIKKEIEENEKKLKYYSSKKETNEKIKEKELRDMKSQYEELAQKFSKLQLEKDKLYNTYVERTKKAPHKSDTLLERQLKALTDSIEKMEAQLHTVLSASNMDQTAIAGITDKLEENLNTSNISIKNLQFKIAQISKARKDLLQTYEAKQKALGAPVEELSAKPLESSIA</sequence>
<name>A0A6G1P7Z7_CHAAH</name>
<dbReference type="GO" id="GO:0005874">
    <property type="term" value="C:microtubule"/>
    <property type="evidence" value="ECO:0007669"/>
    <property type="project" value="UniProtKB-KW"/>
</dbReference>
<dbReference type="EMBL" id="CM015713">
    <property type="protein sequence ID" value="KAF3686385.1"/>
    <property type="molecule type" value="Genomic_DNA"/>
</dbReference>
<evidence type="ECO:0000256" key="11">
    <source>
        <dbReference type="ARBA" id="ARBA00023273"/>
    </source>
</evidence>
<reference evidence="15 16" key="1">
    <citation type="submission" date="2019-02" db="EMBL/GenBank/DDBJ databases">
        <title>Opniocepnalus argus genome.</title>
        <authorList>
            <person name="Zhou C."/>
            <person name="Xiao S."/>
        </authorList>
    </citation>
    <scope>NUCLEOTIDE SEQUENCE [LARGE SCALE GENOMIC DNA]</scope>
    <source>
        <strain evidence="15">OARG1902GOOAL</strain>
        <tissue evidence="15">Muscle</tissue>
    </source>
</reference>
<comment type="subcellular location">
    <subcellularLocation>
        <location evidence="1">Cell projection</location>
        <location evidence="1">Cilium</location>
        <location evidence="1">Flagellum</location>
    </subcellularLocation>
    <subcellularLocation>
        <location evidence="2">Cytoplasm</location>
        <location evidence="2">Cytoskeleton</location>
    </subcellularLocation>
</comment>
<reference evidence="16" key="2">
    <citation type="submission" date="2019-02" db="EMBL/GenBank/DDBJ databases">
        <title>Opniocepnalus argus Var Kimnra genome.</title>
        <authorList>
            <person name="Zhou C."/>
            <person name="Xiao S."/>
        </authorList>
    </citation>
    <scope>NUCLEOTIDE SEQUENCE [LARGE SCALE GENOMIC DNA]</scope>
</reference>
<dbReference type="Pfam" id="PF13851">
    <property type="entry name" value="GAS"/>
    <property type="match status" value="1"/>
</dbReference>
<feature type="coiled-coil region" evidence="13">
    <location>
        <begin position="280"/>
        <end position="386"/>
    </location>
</feature>
<evidence type="ECO:0000256" key="1">
    <source>
        <dbReference type="ARBA" id="ARBA00004230"/>
    </source>
</evidence>
<dbReference type="GO" id="GO:0030317">
    <property type="term" value="P:flagellated sperm motility"/>
    <property type="evidence" value="ECO:0007669"/>
    <property type="project" value="TreeGrafter"/>
</dbReference>
<dbReference type="GO" id="GO:0031267">
    <property type="term" value="F:small GTPase binding"/>
    <property type="evidence" value="ECO:0007669"/>
    <property type="project" value="InterPro"/>
</dbReference>
<evidence type="ECO:0000256" key="12">
    <source>
        <dbReference type="ARBA" id="ARBA00031568"/>
    </source>
</evidence>
<dbReference type="PANTHER" id="PTHR31543:SF0">
    <property type="entry name" value="DYNEIN REGULATORY COMPLEX SUBUNIT 4"/>
    <property type="match status" value="1"/>
</dbReference>
<dbReference type="GO" id="GO:0005794">
    <property type="term" value="C:Golgi apparatus"/>
    <property type="evidence" value="ECO:0007669"/>
    <property type="project" value="TreeGrafter"/>
</dbReference>
<evidence type="ECO:0000256" key="5">
    <source>
        <dbReference type="ARBA" id="ARBA00022490"/>
    </source>
</evidence>
<evidence type="ECO:0000313" key="16">
    <source>
        <dbReference type="Proteomes" id="UP000503349"/>
    </source>
</evidence>
<evidence type="ECO:0000256" key="6">
    <source>
        <dbReference type="ARBA" id="ARBA00022701"/>
    </source>
</evidence>
<dbReference type="AlphaFoldDB" id="A0A6G1P7Z7"/>
<evidence type="ECO:0000313" key="15">
    <source>
        <dbReference type="EMBL" id="KAF3686385.1"/>
    </source>
</evidence>
<keyword evidence="7" id="KW-0282">Flagellum</keyword>
<keyword evidence="9" id="KW-0969">Cilium</keyword>
<keyword evidence="10" id="KW-0206">Cytoskeleton</keyword>